<evidence type="ECO:0000256" key="3">
    <source>
        <dbReference type="ARBA" id="ARBA00022606"/>
    </source>
</evidence>
<keyword evidence="9" id="KW-0807">Transducer</keyword>
<evidence type="ECO:0000313" key="11">
    <source>
        <dbReference type="EMBL" id="BAU20237.1"/>
    </source>
</evidence>
<evidence type="ECO:0000256" key="5">
    <source>
        <dbReference type="ARBA" id="ARBA00022725"/>
    </source>
</evidence>
<evidence type="ECO:0000256" key="7">
    <source>
        <dbReference type="ARBA" id="ARBA00023136"/>
    </source>
</evidence>
<feature type="transmembrane region" description="Helical" evidence="10">
    <location>
        <begin position="150"/>
        <end position="170"/>
    </location>
</feature>
<keyword evidence="8 11" id="KW-0675">Receptor</keyword>
<gene>
    <name evidence="11" type="primary">RsOr10</name>
</gene>
<dbReference type="AlphaFoldDB" id="A0A0U5APQ0"/>
<evidence type="ECO:0000256" key="6">
    <source>
        <dbReference type="ARBA" id="ARBA00022989"/>
    </source>
</evidence>
<keyword evidence="6 10" id="KW-1133">Transmembrane helix</keyword>
<keyword evidence="2" id="KW-1003">Cell membrane</keyword>
<evidence type="ECO:0000256" key="8">
    <source>
        <dbReference type="ARBA" id="ARBA00023170"/>
    </source>
</evidence>
<organism evidence="11">
    <name type="scientific">Reticulitermes speratus</name>
    <dbReference type="NCBI Taxonomy" id="60591"/>
    <lineage>
        <taxon>Eukaryota</taxon>
        <taxon>Metazoa</taxon>
        <taxon>Ecdysozoa</taxon>
        <taxon>Arthropoda</taxon>
        <taxon>Hexapoda</taxon>
        <taxon>Insecta</taxon>
        <taxon>Pterygota</taxon>
        <taxon>Neoptera</taxon>
        <taxon>Polyneoptera</taxon>
        <taxon>Dictyoptera</taxon>
        <taxon>Blattodea</taxon>
        <taxon>Blattoidea</taxon>
        <taxon>Termitoidae</taxon>
        <taxon>Rhinotermitidae</taxon>
        <taxon>Reticulitermes</taxon>
        <taxon>Frontotermes</taxon>
    </lineage>
</organism>
<protein>
    <submittedName>
        <fullName evidence="11">Putative odorant receptor</fullName>
    </submittedName>
</protein>
<dbReference type="PANTHER" id="PTHR21137:SF35">
    <property type="entry name" value="ODORANT RECEPTOR 19A-RELATED"/>
    <property type="match status" value="1"/>
</dbReference>
<dbReference type="PANTHER" id="PTHR21137">
    <property type="entry name" value="ODORANT RECEPTOR"/>
    <property type="match status" value="1"/>
</dbReference>
<evidence type="ECO:0000256" key="9">
    <source>
        <dbReference type="ARBA" id="ARBA00023224"/>
    </source>
</evidence>
<dbReference type="GO" id="GO:0007165">
    <property type="term" value="P:signal transduction"/>
    <property type="evidence" value="ECO:0007669"/>
    <property type="project" value="UniProtKB-KW"/>
</dbReference>
<evidence type="ECO:0000256" key="1">
    <source>
        <dbReference type="ARBA" id="ARBA00004651"/>
    </source>
</evidence>
<dbReference type="GO" id="GO:0004984">
    <property type="term" value="F:olfactory receptor activity"/>
    <property type="evidence" value="ECO:0007669"/>
    <property type="project" value="InterPro"/>
</dbReference>
<comment type="subcellular location">
    <subcellularLocation>
        <location evidence="1">Cell membrane</location>
        <topology evidence="1">Multi-pass membrane protein</topology>
    </subcellularLocation>
</comment>
<evidence type="ECO:0000256" key="10">
    <source>
        <dbReference type="SAM" id="Phobius"/>
    </source>
</evidence>
<feature type="transmembrane region" description="Helical" evidence="10">
    <location>
        <begin position="212"/>
        <end position="230"/>
    </location>
</feature>
<name>A0A0U5APQ0_9NEOP</name>
<keyword evidence="3" id="KW-0716">Sensory transduction</keyword>
<evidence type="ECO:0000256" key="2">
    <source>
        <dbReference type="ARBA" id="ARBA00022475"/>
    </source>
</evidence>
<keyword evidence="4 10" id="KW-0812">Transmembrane</keyword>
<proteinExistence type="evidence at transcript level"/>
<keyword evidence="5" id="KW-0552">Olfaction</keyword>
<feature type="transmembrane region" description="Helical" evidence="10">
    <location>
        <begin position="86"/>
        <end position="105"/>
    </location>
</feature>
<feature type="transmembrane region" description="Helical" evidence="10">
    <location>
        <begin position="359"/>
        <end position="380"/>
    </location>
</feature>
<accession>A0A0U5APQ0</accession>
<feature type="transmembrane region" description="Helical" evidence="10">
    <location>
        <begin position="48"/>
        <end position="74"/>
    </location>
</feature>
<dbReference type="EMBL" id="FX982911">
    <property type="protein sequence ID" value="BAU20237.1"/>
    <property type="molecule type" value="mRNA"/>
</dbReference>
<dbReference type="GO" id="GO:0005549">
    <property type="term" value="F:odorant binding"/>
    <property type="evidence" value="ECO:0007669"/>
    <property type="project" value="InterPro"/>
</dbReference>
<evidence type="ECO:0000256" key="4">
    <source>
        <dbReference type="ARBA" id="ARBA00022692"/>
    </source>
</evidence>
<dbReference type="InterPro" id="IPR004117">
    <property type="entry name" value="7tm6_olfct_rcpt"/>
</dbReference>
<reference evidence="11" key="1">
    <citation type="journal article" date="2016" name="PLoS ONE">
        <title>Caste-Specific and Sex-Specific Expression of Chemoreceptor Genes in a Termite.</title>
        <authorList>
            <person name="Mitaka Y."/>
            <person name="Kobayashi K."/>
            <person name="Mikheyev A."/>
            <person name="Tin M.M.Y."/>
            <person name="Watanabe Y."/>
            <person name="Matsuura K."/>
        </authorList>
    </citation>
    <scope>NUCLEOTIDE SEQUENCE</scope>
</reference>
<keyword evidence="7 10" id="KW-0472">Membrane</keyword>
<sequence>MVCGLLRASKKNPQEESAPKKILDLQMKCFLFGGIRASDSISSSSRKLLAFNVYTALTVIMYIPSLAGQAAALYLESDDVAELTAIAFPVIAGYLHFFISSYLLLNRKPLEQLILRTEECFEECRNRLPLRREHNLIIDDATKKIRKYSWIFIITNIVTWFLWMSLPLVFRLNHYINAEKSLAQNETETDDKIHWEFVCYKMWLPRAVYQEPYYYLVWAYQAILIGILLVDNTGYNSAYYALMIYTAAHFKVVATLIEDIDRYIMSPYSTKNPEQSLILSDMKNENHLQEGKSFGKEIVLKNSGFNGIGNNVETSQLDEYRSLNTEDITANILQAEDYLVNCVKYHQALLGYVDDVGGLFSNLLFIFFSLNGALMCITVFQTTVVSGGTGSFKFLGAMITVWVPMFLICWFGELLTEQSEAVERAIYGCKWFNASERFKKYVQFIIMRSQKVVRLTAGHFFAVSLEGFANIANTVYAYYTILKQAQEPTSE</sequence>
<dbReference type="GO" id="GO:0005886">
    <property type="term" value="C:plasma membrane"/>
    <property type="evidence" value="ECO:0007669"/>
    <property type="project" value="UniProtKB-SubCell"/>
</dbReference>
<dbReference type="Pfam" id="PF02949">
    <property type="entry name" value="7tm_6"/>
    <property type="match status" value="1"/>
</dbReference>
<feature type="transmembrane region" description="Helical" evidence="10">
    <location>
        <begin position="392"/>
        <end position="415"/>
    </location>
</feature>